<sequence length="451" mass="51612">MTTTRITTDDVTPINGSEAAADMHGSTTNDEDEENSSSEDLEELNHSIENEDFDQTEDHSLIDDNWSMDVEDHINPIEVLVLIINLLKKCRAIATTIKRSTIISEFFRKEQALLKINKTITIDCKTRWNSTFFLIDSMIRCKAILLKLFNEKHSLSLRREHIDKLTTIELLTENWNTVSSLRLVLNPFYLATTMLSGKNYPSVGLAFHAIQKLKHFCSKEDTYQDEIKQCKKLLLVKINHYFFNDLEQVEHLQYHSYFDPAAHLSLTEIEKQQNERHIKYLILNDVYPRKSSTTDVTRTASSSITLSTSSTRVNDQSNQSVSNNDSKSSTYGDFIAACGNDGQILGESNKEKSKRISLHEEFKYFKTAVQEFNLKNEPSTTSATRFWQMHYTKLPILSHLAKIHLSAPGTSVPSESAFSTSAYTARKERARLSPENLSYSVFLKDKIVRKK</sequence>
<feature type="compositionally biased region" description="Low complexity" evidence="6">
    <location>
        <begin position="1"/>
        <end position="12"/>
    </location>
</feature>
<comment type="subcellular location">
    <subcellularLocation>
        <location evidence="1">Nucleus</location>
    </subcellularLocation>
</comment>
<dbReference type="AlphaFoldDB" id="A0A815SRN6"/>
<evidence type="ECO:0000313" key="8">
    <source>
        <dbReference type="EMBL" id="CAF1497156.1"/>
    </source>
</evidence>
<evidence type="ECO:0000256" key="1">
    <source>
        <dbReference type="ARBA" id="ARBA00004123"/>
    </source>
</evidence>
<evidence type="ECO:0000313" key="9">
    <source>
        <dbReference type="Proteomes" id="UP000663855"/>
    </source>
</evidence>
<organism evidence="8 9">
    <name type="scientific">Rotaria magnacalcarata</name>
    <dbReference type="NCBI Taxonomy" id="392030"/>
    <lineage>
        <taxon>Eukaryota</taxon>
        <taxon>Metazoa</taxon>
        <taxon>Spiralia</taxon>
        <taxon>Gnathifera</taxon>
        <taxon>Rotifera</taxon>
        <taxon>Eurotatoria</taxon>
        <taxon>Bdelloidea</taxon>
        <taxon>Philodinida</taxon>
        <taxon>Philodinidae</taxon>
        <taxon>Rotaria</taxon>
    </lineage>
</organism>
<dbReference type="Proteomes" id="UP000663855">
    <property type="component" value="Unassembled WGS sequence"/>
</dbReference>
<dbReference type="InterPro" id="IPR012337">
    <property type="entry name" value="RNaseH-like_sf"/>
</dbReference>
<feature type="domain" description="HAT C-terminal dimerisation" evidence="7">
    <location>
        <begin position="370"/>
        <end position="446"/>
    </location>
</feature>
<dbReference type="GO" id="GO:0008270">
    <property type="term" value="F:zinc ion binding"/>
    <property type="evidence" value="ECO:0007669"/>
    <property type="project" value="UniProtKB-KW"/>
</dbReference>
<evidence type="ECO:0000256" key="3">
    <source>
        <dbReference type="ARBA" id="ARBA00022771"/>
    </source>
</evidence>
<evidence type="ECO:0000256" key="4">
    <source>
        <dbReference type="ARBA" id="ARBA00022833"/>
    </source>
</evidence>
<keyword evidence="2" id="KW-0479">Metal-binding</keyword>
<dbReference type="PANTHER" id="PTHR46481">
    <property type="entry name" value="ZINC FINGER BED DOMAIN-CONTAINING PROTEIN 4"/>
    <property type="match status" value="1"/>
</dbReference>
<dbReference type="EMBL" id="CAJNOV010012791">
    <property type="protein sequence ID" value="CAF1497156.1"/>
    <property type="molecule type" value="Genomic_DNA"/>
</dbReference>
<dbReference type="GO" id="GO:0046983">
    <property type="term" value="F:protein dimerization activity"/>
    <property type="evidence" value="ECO:0007669"/>
    <property type="project" value="InterPro"/>
</dbReference>
<dbReference type="InterPro" id="IPR052035">
    <property type="entry name" value="ZnF_BED_domain_contain"/>
</dbReference>
<accession>A0A815SRN6</accession>
<dbReference type="GO" id="GO:0005634">
    <property type="term" value="C:nucleus"/>
    <property type="evidence" value="ECO:0007669"/>
    <property type="project" value="UniProtKB-SubCell"/>
</dbReference>
<feature type="region of interest" description="Disordered" evidence="6">
    <location>
        <begin position="1"/>
        <end position="43"/>
    </location>
</feature>
<evidence type="ECO:0000256" key="2">
    <source>
        <dbReference type="ARBA" id="ARBA00022723"/>
    </source>
</evidence>
<name>A0A815SRN6_9BILA</name>
<keyword evidence="3" id="KW-0863">Zinc-finger</keyword>
<dbReference type="PANTHER" id="PTHR46481:SF10">
    <property type="entry name" value="ZINC FINGER BED DOMAIN-CONTAINING PROTEIN 39"/>
    <property type="match status" value="1"/>
</dbReference>
<dbReference type="InterPro" id="IPR008906">
    <property type="entry name" value="HATC_C_dom"/>
</dbReference>
<dbReference type="Pfam" id="PF05699">
    <property type="entry name" value="Dimer_Tnp_hAT"/>
    <property type="match status" value="1"/>
</dbReference>
<feature type="compositionally biased region" description="Acidic residues" evidence="6">
    <location>
        <begin position="29"/>
        <end position="42"/>
    </location>
</feature>
<keyword evidence="5" id="KW-0539">Nucleus</keyword>
<feature type="region of interest" description="Disordered" evidence="6">
    <location>
        <begin position="307"/>
        <end position="327"/>
    </location>
</feature>
<proteinExistence type="predicted"/>
<keyword evidence="4" id="KW-0862">Zinc</keyword>
<evidence type="ECO:0000259" key="7">
    <source>
        <dbReference type="Pfam" id="PF05699"/>
    </source>
</evidence>
<gene>
    <name evidence="8" type="ORF">CJN711_LOCUS27038</name>
</gene>
<dbReference type="SUPFAM" id="SSF53098">
    <property type="entry name" value="Ribonuclease H-like"/>
    <property type="match status" value="1"/>
</dbReference>
<reference evidence="8" key="1">
    <citation type="submission" date="2021-02" db="EMBL/GenBank/DDBJ databases">
        <authorList>
            <person name="Nowell W R."/>
        </authorList>
    </citation>
    <scope>NUCLEOTIDE SEQUENCE</scope>
</reference>
<evidence type="ECO:0000256" key="6">
    <source>
        <dbReference type="SAM" id="MobiDB-lite"/>
    </source>
</evidence>
<evidence type="ECO:0000256" key="5">
    <source>
        <dbReference type="ARBA" id="ARBA00023242"/>
    </source>
</evidence>
<comment type="caution">
    <text evidence="8">The sequence shown here is derived from an EMBL/GenBank/DDBJ whole genome shotgun (WGS) entry which is preliminary data.</text>
</comment>
<protein>
    <recommendedName>
        <fullName evidence="7">HAT C-terminal dimerisation domain-containing protein</fullName>
    </recommendedName>
</protein>